<feature type="domain" description="Metallo-beta-lactamase" evidence="2">
    <location>
        <begin position="16"/>
        <end position="200"/>
    </location>
</feature>
<dbReference type="Gene3D" id="3.60.15.10">
    <property type="entry name" value="Ribonuclease Z/Hydroxyacylglutathione hydrolase-like"/>
    <property type="match status" value="1"/>
</dbReference>
<keyword evidence="5" id="KW-1185">Reference proteome</keyword>
<dbReference type="InterPro" id="IPR050698">
    <property type="entry name" value="MBL"/>
</dbReference>
<dbReference type="AlphaFoldDB" id="D2RFK7"/>
<dbReference type="InterPro" id="IPR011108">
    <property type="entry name" value="RMMBL"/>
</dbReference>
<dbReference type="PANTHER" id="PTHR11203">
    <property type="entry name" value="CLEAVAGE AND POLYADENYLATION SPECIFICITY FACTOR FAMILY MEMBER"/>
    <property type="match status" value="1"/>
</dbReference>
<evidence type="ECO:0000313" key="5">
    <source>
        <dbReference type="Proteomes" id="UP000001901"/>
    </source>
</evidence>
<gene>
    <name evidence="4" type="ordered locus">Arcpr_0004</name>
</gene>
<keyword evidence="1" id="KW-0378">Hydrolase</keyword>
<dbReference type="SMART" id="SM01027">
    <property type="entry name" value="Beta-Casp"/>
    <property type="match status" value="1"/>
</dbReference>
<dbReference type="Pfam" id="PF10996">
    <property type="entry name" value="Beta-Casp"/>
    <property type="match status" value="1"/>
</dbReference>
<dbReference type="EMBL" id="CP001857">
    <property type="protein sequence ID" value="ADB57082.1"/>
    <property type="molecule type" value="Genomic_DNA"/>
</dbReference>
<dbReference type="HOGENOM" id="CLU_009673_5_1_2"/>
<sequence>MRMTVIQFLGGCREVGRSAILVDSIMLDYGLKPSEPPEFPLNGIAPKSVIISHGHLDHVGVAPNLVDYDPKIYMTPPTLDLSDIILRDSMKLMRNPPYTPRQFRQFESNVIEVDYEEPIYIDGWEVTLFNAGHIPGSASIHMSKDVNILYTGDIKLEETRLLEPAYTDFPETDILIVESTYFGVEHPDRKELEKAFVESILETLDNKGHAIIPAFAVGRTQEVLMILESYGITPYVDGMGRDVCSIIERYPDYVKSVRALRRAIKNAIPVERGMRERILEEPSVIVTTAGMLNGGPALFYISRLYNDEKSKILLTGYQVEGTNGYMALNNGMIDLGNRIVKLKMKVEQYDFSAHADDRQLKELVRRVVDRGAEVVFTVHGEDCEGFANWIREELGVEAHAPKNGDVYVV</sequence>
<dbReference type="CDD" id="cd16295">
    <property type="entry name" value="TTHA0252-CPSF-like_MBL-fold"/>
    <property type="match status" value="1"/>
</dbReference>
<dbReference type="Gene3D" id="3.40.50.10890">
    <property type="match status" value="1"/>
</dbReference>
<dbReference type="PaxDb" id="572546-Arcpr_0004"/>
<dbReference type="InterPro" id="IPR001279">
    <property type="entry name" value="Metallo-B-lactamas"/>
</dbReference>
<dbReference type="KEGG" id="apo:Arcpr_0004"/>
<dbReference type="Pfam" id="PF00753">
    <property type="entry name" value="Lactamase_B"/>
    <property type="match status" value="1"/>
</dbReference>
<dbReference type="InterPro" id="IPR022712">
    <property type="entry name" value="Beta_Casp"/>
</dbReference>
<protein>
    <submittedName>
        <fullName evidence="4">Beta-lactamase domain protein</fullName>
    </submittedName>
</protein>
<evidence type="ECO:0000313" key="4">
    <source>
        <dbReference type="EMBL" id="ADB57082.1"/>
    </source>
</evidence>
<dbReference type="eggNOG" id="arCOG00541">
    <property type="taxonomic scope" value="Archaea"/>
</dbReference>
<reference evidence="4 5" key="1">
    <citation type="journal article" date="2010" name="Stand. Genomic Sci.">
        <title>Complete genome sequence of Archaeoglobus profundus type strain (AV18).</title>
        <authorList>
            <person name="von Jan M."/>
            <person name="Lapidus A."/>
            <person name="Del Rio T.G."/>
            <person name="Copeland A."/>
            <person name="Tice H."/>
            <person name="Cheng J.F."/>
            <person name="Lucas S."/>
            <person name="Chen F."/>
            <person name="Nolan M."/>
            <person name="Goodwin L."/>
            <person name="Han C."/>
            <person name="Pitluck S."/>
            <person name="Liolios K."/>
            <person name="Ivanova N."/>
            <person name="Mavromatis K."/>
            <person name="Ovchinnikova G."/>
            <person name="Chertkov O."/>
            <person name="Pati A."/>
            <person name="Chen A."/>
            <person name="Palaniappan K."/>
            <person name="Land M."/>
            <person name="Hauser L."/>
            <person name="Chang Y.J."/>
            <person name="Jeffries C.D."/>
            <person name="Saunders E."/>
            <person name="Brettin T."/>
            <person name="Detter J.C."/>
            <person name="Chain P."/>
            <person name="Eichinger K."/>
            <person name="Huber H."/>
            <person name="Spring S."/>
            <person name="Rohde M."/>
            <person name="Goker M."/>
            <person name="Wirth R."/>
            <person name="Woyke T."/>
            <person name="Bristow J."/>
            <person name="Eisen J.A."/>
            <person name="Markowitz V."/>
            <person name="Hugenholtz P."/>
            <person name="Kyrpides N.C."/>
            <person name="Klenk H.P."/>
        </authorList>
    </citation>
    <scope>NUCLEOTIDE SEQUENCE [LARGE SCALE GENOMIC DNA]</scope>
    <source>
        <strain evidence="5">DSM 5631 / JCM 9629 / NBRC 100127 / Av18</strain>
    </source>
</reference>
<proteinExistence type="predicted"/>
<evidence type="ECO:0000256" key="1">
    <source>
        <dbReference type="ARBA" id="ARBA00022801"/>
    </source>
</evidence>
<dbReference type="STRING" id="572546.Arcpr_0004"/>
<evidence type="ECO:0000259" key="2">
    <source>
        <dbReference type="SMART" id="SM00849"/>
    </source>
</evidence>
<dbReference type="GO" id="GO:0004521">
    <property type="term" value="F:RNA endonuclease activity"/>
    <property type="evidence" value="ECO:0007669"/>
    <property type="project" value="TreeGrafter"/>
</dbReference>
<dbReference type="InterPro" id="IPR036866">
    <property type="entry name" value="RibonucZ/Hydroxyglut_hydro"/>
</dbReference>
<dbReference type="Pfam" id="PF07521">
    <property type="entry name" value="RMMBL"/>
    <property type="match status" value="1"/>
</dbReference>
<dbReference type="PANTHER" id="PTHR11203:SF52">
    <property type="entry name" value="MRNA 3-END PROCESSING FACTOR"/>
    <property type="match status" value="1"/>
</dbReference>
<dbReference type="GO" id="GO:0016787">
    <property type="term" value="F:hydrolase activity"/>
    <property type="evidence" value="ECO:0007669"/>
    <property type="project" value="UniProtKB-KW"/>
</dbReference>
<dbReference type="SUPFAM" id="SSF56281">
    <property type="entry name" value="Metallo-hydrolase/oxidoreductase"/>
    <property type="match status" value="1"/>
</dbReference>
<dbReference type="SMART" id="SM00849">
    <property type="entry name" value="Lactamase_B"/>
    <property type="match status" value="1"/>
</dbReference>
<accession>D2RFK7</accession>
<name>D2RFK7_ARCPA</name>
<organism evidence="4 5">
    <name type="scientific">Archaeoglobus profundus (strain DSM 5631 / JCM 9629 / NBRC 100127 / Av18)</name>
    <dbReference type="NCBI Taxonomy" id="572546"/>
    <lineage>
        <taxon>Archaea</taxon>
        <taxon>Methanobacteriati</taxon>
        <taxon>Methanobacteriota</taxon>
        <taxon>Archaeoglobi</taxon>
        <taxon>Archaeoglobales</taxon>
        <taxon>Archaeoglobaceae</taxon>
        <taxon>Archaeoglobus</taxon>
    </lineage>
</organism>
<dbReference type="Proteomes" id="UP000001901">
    <property type="component" value="Chromosome"/>
</dbReference>
<evidence type="ECO:0000259" key="3">
    <source>
        <dbReference type="SMART" id="SM01027"/>
    </source>
</evidence>
<feature type="domain" description="Beta-Casp" evidence="3">
    <location>
        <begin position="220"/>
        <end position="327"/>
    </location>
</feature>